<reference evidence="3 4" key="1">
    <citation type="submission" date="2019-05" db="EMBL/GenBank/DDBJ databases">
        <authorList>
            <person name="Narsing Rao M.P."/>
            <person name="Li W.J."/>
        </authorList>
    </citation>
    <scope>NUCLEOTIDE SEQUENCE [LARGE SCALE GENOMIC DNA]</scope>
    <source>
        <strain evidence="3 4">SYSU_K30003</strain>
    </source>
</reference>
<evidence type="ECO:0000313" key="4">
    <source>
        <dbReference type="Proteomes" id="UP000309676"/>
    </source>
</evidence>
<organism evidence="3 4">
    <name type="scientific">Paenibacillus antri</name>
    <dbReference type="NCBI Taxonomy" id="2582848"/>
    <lineage>
        <taxon>Bacteria</taxon>
        <taxon>Bacillati</taxon>
        <taxon>Bacillota</taxon>
        <taxon>Bacilli</taxon>
        <taxon>Bacillales</taxon>
        <taxon>Paenibacillaceae</taxon>
        <taxon>Paenibacillus</taxon>
    </lineage>
</organism>
<comment type="caution">
    <text evidence="3">The sequence shown here is derived from an EMBL/GenBank/DDBJ whole genome shotgun (WGS) entry which is preliminary data.</text>
</comment>
<gene>
    <name evidence="3" type="ORF">FE782_18840</name>
</gene>
<proteinExistence type="predicted"/>
<sequence length="352" mass="39065">MRIVVPGGEGVVWHSPRAAPFRLAGFPWIERDGKYRRLPLSSQTSIREPVHALADCTAGGQIRFTTDSPFLHLSVKLTAPADMYHMPATGQCGFDCYVGGPRRKRYVGTTKFRPGADAYESVLFEGFDRRKREVTIHFPLYQGVEEVYVGLAKDASIASPGEFDDDGRIVFYGTSITQGGCASRPGMAYPNIVGRRLNLECVNLGFSGNGKGEAELARIIRGIDRLKLLVLDYEPNVSLEQFQETLPVFVDLLRSEHPALPILVVSGIKSALGDFQEAVRLKRELCRDFARDFVLERRSSGDLNLRFLNGDALLGRRYEECTVDGVHPTDLGFQRMSDAMAKAIRSMLAMKG</sequence>
<feature type="domain" description="SGNH hydrolase-type esterase N-terminal" evidence="2">
    <location>
        <begin position="12"/>
        <end position="157"/>
    </location>
</feature>
<dbReference type="OrthoDB" id="5624617at2"/>
<dbReference type="Proteomes" id="UP000309676">
    <property type="component" value="Unassembled WGS sequence"/>
</dbReference>
<dbReference type="Pfam" id="PF14607">
    <property type="entry name" value="GxDLY"/>
    <property type="match status" value="1"/>
</dbReference>
<dbReference type="InterPro" id="IPR036514">
    <property type="entry name" value="SGNH_hydro_sf"/>
</dbReference>
<accession>A0A5R9G385</accession>
<dbReference type="AlphaFoldDB" id="A0A5R9G385"/>
<protein>
    <recommendedName>
        <fullName evidence="5">Hydrolase</fullName>
    </recommendedName>
</protein>
<evidence type="ECO:0000259" key="1">
    <source>
        <dbReference type="Pfam" id="PF14606"/>
    </source>
</evidence>
<dbReference type="Gene3D" id="3.40.50.1110">
    <property type="entry name" value="SGNH hydrolase"/>
    <property type="match status" value="1"/>
</dbReference>
<evidence type="ECO:0000313" key="3">
    <source>
        <dbReference type="EMBL" id="TLS50817.1"/>
    </source>
</evidence>
<name>A0A5R9G385_9BACL</name>
<dbReference type="Pfam" id="PF14606">
    <property type="entry name" value="Lipase_GDSL_3"/>
    <property type="match status" value="1"/>
</dbReference>
<dbReference type="EMBL" id="VCIW01000013">
    <property type="protein sequence ID" value="TLS50817.1"/>
    <property type="molecule type" value="Genomic_DNA"/>
</dbReference>
<dbReference type="InterPro" id="IPR013830">
    <property type="entry name" value="SGNH_hydro"/>
</dbReference>
<evidence type="ECO:0008006" key="5">
    <source>
        <dbReference type="Google" id="ProtNLM"/>
    </source>
</evidence>
<evidence type="ECO:0000259" key="2">
    <source>
        <dbReference type="Pfam" id="PF14607"/>
    </source>
</evidence>
<dbReference type="SUPFAM" id="SSF52266">
    <property type="entry name" value="SGNH hydrolase"/>
    <property type="match status" value="1"/>
</dbReference>
<keyword evidence="4" id="KW-1185">Reference proteome</keyword>
<dbReference type="Gene3D" id="2.60.120.260">
    <property type="entry name" value="Galactose-binding domain-like"/>
    <property type="match status" value="1"/>
</dbReference>
<feature type="domain" description="SGNH hydrolase-type esterase" evidence="1">
    <location>
        <begin position="168"/>
        <end position="345"/>
    </location>
</feature>
<dbReference type="InterPro" id="IPR032740">
    <property type="entry name" value="GxDLY"/>
</dbReference>